<keyword evidence="2" id="KW-0472">Membrane</keyword>
<keyword evidence="4" id="KW-1185">Reference proteome</keyword>
<sequence length="151" mass="15994">MRHDPVIPAARLAAVDGSIVLPPAHEQPDVLTSDWLVLQFDRLHDTGEVIGVSESRGGALADAFACDLNEGRIIAIARVDTVVLPGSTPGRPAVLGPRRDRDRAEPPSPEAAQRRADARAGVRLARAVHNFALGFAACATLIFIGALVRVL</sequence>
<name>A0A1L3ZTD7_9SPHN</name>
<keyword evidence="2" id="KW-1133">Transmembrane helix</keyword>
<gene>
    <name evidence="3" type="ORF">BSL82_05855</name>
</gene>
<proteinExistence type="predicted"/>
<evidence type="ECO:0000313" key="4">
    <source>
        <dbReference type="Proteomes" id="UP000182063"/>
    </source>
</evidence>
<dbReference type="Proteomes" id="UP000182063">
    <property type="component" value="Chromosome"/>
</dbReference>
<feature type="region of interest" description="Disordered" evidence="1">
    <location>
        <begin position="89"/>
        <end position="116"/>
    </location>
</feature>
<dbReference type="RefSeq" id="WP_072596448.1">
    <property type="nucleotide sequence ID" value="NZ_CP018221.1"/>
</dbReference>
<protein>
    <submittedName>
        <fullName evidence="3">Uncharacterized protein</fullName>
    </submittedName>
</protein>
<evidence type="ECO:0000313" key="3">
    <source>
        <dbReference type="EMBL" id="API58894.1"/>
    </source>
</evidence>
<dbReference type="AlphaFoldDB" id="A0A1L3ZTD7"/>
<organism evidence="3 4">
    <name type="scientific">Tardibacter chloracetimidivorans</name>
    <dbReference type="NCBI Taxonomy" id="1921510"/>
    <lineage>
        <taxon>Bacteria</taxon>
        <taxon>Pseudomonadati</taxon>
        <taxon>Pseudomonadota</taxon>
        <taxon>Alphaproteobacteria</taxon>
        <taxon>Sphingomonadales</taxon>
        <taxon>Sphingomonadaceae</taxon>
        <taxon>Tardibacter</taxon>
    </lineage>
</organism>
<evidence type="ECO:0000256" key="2">
    <source>
        <dbReference type="SAM" id="Phobius"/>
    </source>
</evidence>
<accession>A0A1L3ZTD7</accession>
<feature type="transmembrane region" description="Helical" evidence="2">
    <location>
        <begin position="127"/>
        <end position="148"/>
    </location>
</feature>
<dbReference type="EMBL" id="CP018221">
    <property type="protein sequence ID" value="API58894.1"/>
    <property type="molecule type" value="Genomic_DNA"/>
</dbReference>
<dbReference type="KEGG" id="sphj:BSL82_05855"/>
<reference evidence="4" key="1">
    <citation type="submission" date="2016-11" db="EMBL/GenBank/DDBJ databases">
        <title>Complete Genome Sequence of alachlor-degrading Sphingomonas sp. strain JJ-A5.</title>
        <authorList>
            <person name="Lee H."/>
            <person name="Ka J.-O."/>
        </authorList>
    </citation>
    <scope>NUCLEOTIDE SEQUENCE [LARGE SCALE GENOMIC DNA]</scope>
    <source>
        <strain evidence="4">JJ-A5</strain>
    </source>
</reference>
<dbReference type="STRING" id="1921510.BSL82_05855"/>
<evidence type="ECO:0000256" key="1">
    <source>
        <dbReference type="SAM" id="MobiDB-lite"/>
    </source>
</evidence>
<keyword evidence="2" id="KW-0812">Transmembrane</keyword>